<gene>
    <name evidence="3" type="primary">parA_2</name>
    <name evidence="3" type="ORF">PSECIP111854_03992</name>
    <name evidence="4" type="ORF">PSECIP111951_04004</name>
</gene>
<protein>
    <submittedName>
        <fullName evidence="3">Plasmid partition protein A</fullName>
    </submittedName>
</protein>
<dbReference type="Proteomes" id="UP001152485">
    <property type="component" value="Unassembled WGS sequence"/>
</dbReference>
<keyword evidence="5" id="KW-1185">Reference proteome</keyword>
<dbReference type="EMBL" id="CAMAPD010000030">
    <property type="protein sequence ID" value="CAH9068073.1"/>
    <property type="molecule type" value="Genomic_DNA"/>
</dbReference>
<dbReference type="PANTHER" id="PTHR13696">
    <property type="entry name" value="P-LOOP CONTAINING NUCLEOSIDE TRIPHOSPHATE HYDROLASE"/>
    <property type="match status" value="1"/>
</dbReference>
<dbReference type="InterPro" id="IPR025669">
    <property type="entry name" value="AAA_dom"/>
</dbReference>
<dbReference type="Proteomes" id="UP001152467">
    <property type="component" value="Unassembled WGS sequence"/>
</dbReference>
<dbReference type="Pfam" id="PF18607">
    <property type="entry name" value="HTH_54"/>
    <property type="match status" value="1"/>
</dbReference>
<proteinExistence type="predicted"/>
<evidence type="ECO:0000313" key="4">
    <source>
        <dbReference type="EMBL" id="CAH9068073.1"/>
    </source>
</evidence>
<feature type="domain" description="ParA helix turn helix" evidence="2">
    <location>
        <begin position="14"/>
        <end position="103"/>
    </location>
</feature>
<evidence type="ECO:0000313" key="5">
    <source>
        <dbReference type="Proteomes" id="UP001152467"/>
    </source>
</evidence>
<sequence>MSVDFNAMALRAKESLRELSDEVDLVKAEINFEGLPTYTKAAVYKNFPKLSRTSVDKYISELESEGYQFKTKQHGSIGVFKLTIEDIVKIYERKGEQKWRDKHSTAQVIFTSSLKGGVTKTVSTVSIAQGFRLNPELVKEDLRIAVIDMDPQGSATMFLNHHYTINSFDYTAAQICINPQLSKEEILKNGFVDTTVPNVKLMPACIEDGFIASSWMKLHAELKDEGYSTSTYDLLKVNLIDKIKHDFDFIFLDTGPHLDALLLNSLVATNFMIMPAPPAHVDLHSTLTFVERIPSLLTQIKEYGSDVDITGFYGFMTKFTASREEHRTSQRHYIKTLDDMLSEYLPNLEAFNKVGQSYETVLTIQGKDYQGSQQSLSKAAESVRKISSALFMQIERDLEKVK</sequence>
<evidence type="ECO:0000259" key="1">
    <source>
        <dbReference type="Pfam" id="PF13614"/>
    </source>
</evidence>
<dbReference type="EMBL" id="CAMAPC010000027">
    <property type="protein sequence ID" value="CAH9066946.1"/>
    <property type="molecule type" value="Genomic_DNA"/>
</dbReference>
<name>A0A9W4R540_9GAMM</name>
<dbReference type="InterPro" id="IPR050678">
    <property type="entry name" value="DNA_Partitioning_ATPase"/>
</dbReference>
<dbReference type="RefSeq" id="WP_261595317.1">
    <property type="nucleotide sequence ID" value="NZ_CAMAPC010000027.1"/>
</dbReference>
<dbReference type="InterPro" id="IPR027417">
    <property type="entry name" value="P-loop_NTPase"/>
</dbReference>
<dbReference type="PANTHER" id="PTHR13696:SF98">
    <property type="entry name" value="PLASMID PARTITION PROTEIN A"/>
    <property type="match status" value="1"/>
</dbReference>
<evidence type="ECO:0000313" key="3">
    <source>
        <dbReference type="EMBL" id="CAH9066946.1"/>
    </source>
</evidence>
<evidence type="ECO:0000259" key="2">
    <source>
        <dbReference type="Pfam" id="PF18607"/>
    </source>
</evidence>
<feature type="domain" description="AAA" evidence="1">
    <location>
        <begin position="107"/>
        <end position="296"/>
    </location>
</feature>
<comment type="caution">
    <text evidence="3">The sequence shown here is derived from an EMBL/GenBank/DDBJ whole genome shotgun (WGS) entry which is preliminary data.</text>
</comment>
<reference evidence="3 6" key="1">
    <citation type="submission" date="2022-07" db="EMBL/GenBank/DDBJ databases">
        <authorList>
            <person name="Criscuolo A."/>
        </authorList>
    </citation>
    <scope>NUCLEOTIDE SEQUENCE</scope>
    <source>
        <strain evidence="6">CIP 111951</strain>
        <strain evidence="3">CIP111854</strain>
        <strain evidence="4">CIP111951</strain>
    </source>
</reference>
<dbReference type="CDD" id="cd02042">
    <property type="entry name" value="ParAB_family"/>
    <property type="match status" value="1"/>
</dbReference>
<dbReference type="Gene3D" id="3.40.50.300">
    <property type="entry name" value="P-loop containing nucleotide triphosphate hydrolases"/>
    <property type="match status" value="1"/>
</dbReference>
<dbReference type="Gene3D" id="1.10.1660.30">
    <property type="match status" value="1"/>
</dbReference>
<dbReference type="AlphaFoldDB" id="A0A9W4R540"/>
<dbReference type="Pfam" id="PF13614">
    <property type="entry name" value="AAA_31"/>
    <property type="match status" value="1"/>
</dbReference>
<organism evidence="3 5">
    <name type="scientific">Pseudoalteromonas holothuriae</name>
    <dbReference type="NCBI Taxonomy" id="2963714"/>
    <lineage>
        <taxon>Bacteria</taxon>
        <taxon>Pseudomonadati</taxon>
        <taxon>Pseudomonadota</taxon>
        <taxon>Gammaproteobacteria</taxon>
        <taxon>Alteromonadales</taxon>
        <taxon>Pseudoalteromonadaceae</taxon>
        <taxon>Pseudoalteromonas</taxon>
    </lineage>
</organism>
<accession>A0A9W4R540</accession>
<evidence type="ECO:0000313" key="6">
    <source>
        <dbReference type="Proteomes" id="UP001152485"/>
    </source>
</evidence>
<dbReference type="SUPFAM" id="SSF52540">
    <property type="entry name" value="P-loop containing nucleoside triphosphate hydrolases"/>
    <property type="match status" value="1"/>
</dbReference>
<dbReference type="InterPro" id="IPR041250">
    <property type="entry name" value="HTH_54"/>
</dbReference>